<accession>A0A5M3N891</accession>
<dbReference type="Pfam" id="PF00067">
    <property type="entry name" value="p450"/>
    <property type="match status" value="1"/>
</dbReference>
<dbReference type="PRINTS" id="PR00465">
    <property type="entry name" value="EP450IV"/>
</dbReference>
<dbReference type="PROSITE" id="PS00086">
    <property type="entry name" value="CYTOCHROME_P450"/>
    <property type="match status" value="1"/>
</dbReference>
<dbReference type="RefSeq" id="XP_007763852.1">
    <property type="nucleotide sequence ID" value="XM_007765662.1"/>
</dbReference>
<comment type="cofactor">
    <cofactor evidence="1 6">
        <name>heme</name>
        <dbReference type="ChEBI" id="CHEBI:30413"/>
    </cofactor>
</comment>
<dbReference type="GO" id="GO:0020037">
    <property type="term" value="F:heme binding"/>
    <property type="evidence" value="ECO:0007669"/>
    <property type="project" value="InterPro"/>
</dbReference>
<reference evidence="9" key="1">
    <citation type="journal article" date="2012" name="Science">
        <title>The Paleozoic origin of enzymatic lignin decomposition reconstructed from 31 fungal genomes.</title>
        <authorList>
            <person name="Floudas D."/>
            <person name="Binder M."/>
            <person name="Riley R."/>
            <person name="Barry K."/>
            <person name="Blanchette R.A."/>
            <person name="Henrissat B."/>
            <person name="Martinez A.T."/>
            <person name="Otillar R."/>
            <person name="Spatafora J.W."/>
            <person name="Yadav J.S."/>
            <person name="Aerts A."/>
            <person name="Benoit I."/>
            <person name="Boyd A."/>
            <person name="Carlson A."/>
            <person name="Copeland A."/>
            <person name="Coutinho P.M."/>
            <person name="de Vries R.P."/>
            <person name="Ferreira P."/>
            <person name="Findley K."/>
            <person name="Foster B."/>
            <person name="Gaskell J."/>
            <person name="Glotzer D."/>
            <person name="Gorecki P."/>
            <person name="Heitman J."/>
            <person name="Hesse C."/>
            <person name="Hori C."/>
            <person name="Igarashi K."/>
            <person name="Jurgens J.A."/>
            <person name="Kallen N."/>
            <person name="Kersten P."/>
            <person name="Kohler A."/>
            <person name="Kuees U."/>
            <person name="Kumar T.K.A."/>
            <person name="Kuo A."/>
            <person name="LaButti K."/>
            <person name="Larrondo L.F."/>
            <person name="Lindquist E."/>
            <person name="Ling A."/>
            <person name="Lombard V."/>
            <person name="Lucas S."/>
            <person name="Lundell T."/>
            <person name="Martin R."/>
            <person name="McLaughlin D.J."/>
            <person name="Morgenstern I."/>
            <person name="Morin E."/>
            <person name="Murat C."/>
            <person name="Nagy L.G."/>
            <person name="Nolan M."/>
            <person name="Ohm R.A."/>
            <person name="Patyshakuliyeva A."/>
            <person name="Rokas A."/>
            <person name="Ruiz-Duenas F.J."/>
            <person name="Sabat G."/>
            <person name="Salamov A."/>
            <person name="Samejima M."/>
            <person name="Schmutz J."/>
            <person name="Slot J.C."/>
            <person name="St John F."/>
            <person name="Stenlid J."/>
            <person name="Sun H."/>
            <person name="Sun S."/>
            <person name="Syed K."/>
            <person name="Tsang A."/>
            <person name="Wiebenga A."/>
            <person name="Young D."/>
            <person name="Pisabarro A."/>
            <person name="Eastwood D.C."/>
            <person name="Martin F."/>
            <person name="Cullen D."/>
            <person name="Grigoriev I.V."/>
            <person name="Hibbett D.S."/>
        </authorList>
    </citation>
    <scope>NUCLEOTIDE SEQUENCE [LARGE SCALE GENOMIC DNA]</scope>
    <source>
        <strain evidence="9">RWD-64-598 SS2</strain>
    </source>
</reference>
<dbReference type="OMA" id="YINELCK"/>
<evidence type="ECO:0000256" key="7">
    <source>
        <dbReference type="RuleBase" id="RU000461"/>
    </source>
</evidence>
<proteinExistence type="inferred from homology"/>
<evidence type="ECO:0000256" key="3">
    <source>
        <dbReference type="ARBA" id="ARBA00022723"/>
    </source>
</evidence>
<evidence type="ECO:0000256" key="4">
    <source>
        <dbReference type="ARBA" id="ARBA00023002"/>
    </source>
</evidence>
<keyword evidence="9" id="KW-1185">Reference proteome</keyword>
<dbReference type="GO" id="GO:0016705">
    <property type="term" value="F:oxidoreductase activity, acting on paired donors, with incorporation or reduction of molecular oxygen"/>
    <property type="evidence" value="ECO:0007669"/>
    <property type="project" value="InterPro"/>
</dbReference>
<dbReference type="KEGG" id="cput:CONPUDRAFT_161893"/>
<evidence type="ECO:0000256" key="6">
    <source>
        <dbReference type="PIRSR" id="PIRSR602403-1"/>
    </source>
</evidence>
<dbReference type="PANTHER" id="PTHR46206">
    <property type="entry name" value="CYTOCHROME P450"/>
    <property type="match status" value="1"/>
</dbReference>
<dbReference type="GeneID" id="19204617"/>
<gene>
    <name evidence="8" type="ORF">CONPUDRAFT_161893</name>
</gene>
<keyword evidence="4 7" id="KW-0560">Oxidoreductase</keyword>
<protein>
    <submittedName>
        <fullName evidence="8">Cytochrome P450</fullName>
    </submittedName>
</protein>
<comment type="similarity">
    <text evidence="2 7">Belongs to the cytochrome P450 family.</text>
</comment>
<dbReference type="SUPFAM" id="SSF48264">
    <property type="entry name" value="Cytochrome P450"/>
    <property type="match status" value="1"/>
</dbReference>
<dbReference type="PRINTS" id="PR00385">
    <property type="entry name" value="P450"/>
</dbReference>
<name>A0A5M3N891_CONPW</name>
<keyword evidence="3 6" id="KW-0479">Metal-binding</keyword>
<dbReference type="CDD" id="cd11041">
    <property type="entry name" value="CYP503A1-like"/>
    <property type="match status" value="1"/>
</dbReference>
<evidence type="ECO:0000256" key="2">
    <source>
        <dbReference type="ARBA" id="ARBA00010617"/>
    </source>
</evidence>
<dbReference type="AlphaFoldDB" id="A0A5M3N891"/>
<dbReference type="Gene3D" id="1.10.630.10">
    <property type="entry name" value="Cytochrome P450"/>
    <property type="match status" value="1"/>
</dbReference>
<dbReference type="GO" id="GO:0004497">
    <property type="term" value="F:monooxygenase activity"/>
    <property type="evidence" value="ECO:0007669"/>
    <property type="project" value="UniProtKB-KW"/>
</dbReference>
<dbReference type="EMBL" id="JH711573">
    <property type="protein sequence ID" value="EIW87324.1"/>
    <property type="molecule type" value="Genomic_DNA"/>
</dbReference>
<evidence type="ECO:0000313" key="8">
    <source>
        <dbReference type="EMBL" id="EIW87324.1"/>
    </source>
</evidence>
<dbReference type="InterPro" id="IPR002403">
    <property type="entry name" value="Cyt_P450_E_grp-IV"/>
</dbReference>
<dbReference type="OrthoDB" id="1844152at2759"/>
<dbReference type="InterPro" id="IPR036396">
    <property type="entry name" value="Cyt_P450_sf"/>
</dbReference>
<dbReference type="InterPro" id="IPR017972">
    <property type="entry name" value="Cyt_P450_CS"/>
</dbReference>
<comment type="caution">
    <text evidence="8">The sequence shown here is derived from an EMBL/GenBank/DDBJ whole genome shotgun (WGS) entry which is preliminary data.</text>
</comment>
<evidence type="ECO:0000256" key="1">
    <source>
        <dbReference type="ARBA" id="ARBA00001971"/>
    </source>
</evidence>
<evidence type="ECO:0000256" key="5">
    <source>
        <dbReference type="ARBA" id="ARBA00023004"/>
    </source>
</evidence>
<dbReference type="InterPro" id="IPR001128">
    <property type="entry name" value="Cyt_P450"/>
</dbReference>
<keyword evidence="5 6" id="KW-0408">Iron</keyword>
<organism evidence="8 9">
    <name type="scientific">Coniophora puteana (strain RWD-64-598)</name>
    <name type="common">Brown rot fungus</name>
    <dbReference type="NCBI Taxonomy" id="741705"/>
    <lineage>
        <taxon>Eukaryota</taxon>
        <taxon>Fungi</taxon>
        <taxon>Dikarya</taxon>
        <taxon>Basidiomycota</taxon>
        <taxon>Agaricomycotina</taxon>
        <taxon>Agaricomycetes</taxon>
        <taxon>Agaricomycetidae</taxon>
        <taxon>Boletales</taxon>
        <taxon>Coniophorineae</taxon>
        <taxon>Coniophoraceae</taxon>
        <taxon>Coniophora</taxon>
    </lineage>
</organism>
<sequence>MDFTRIPEQVMEQLENLDASKAALGAGGILALAVLVKNIAKQPNLSNIPAVGTTVPILSYLGALRMLKDAREVIMEGYIKYGGKPFRVALANHWEVILGPQYVDEFRNLPEHVFSFQEAVNDSTQIEYTLGPPIHHDPFHIPIIRSQLTRNLGNLYADIRDEIATAFNDELPLKGDEWLEVPALSMIQQVVCRTSNRIFVGLPLCRNHEWRALNIKHAIDVIKGAVVINLFPRFMAPLVAKFMTNVTACVDQAYKHLGPIIEERFRAIEEYGPDYPGKPVDMLSWLIDEAKGKQRDPRTMTLYILATNFAAIHTSSMSLTHALYSLAANPQYIKPLREEVETVVAAEGWTKNALAKMRKIDSFLKEEQRRYGIGVLSMGRKAMQDFTFSDGTFIPKGANVSIASVVAHYDEKSYKDASEFDPFRFSDIREGEGEGVKHQFVSTNAEYLPFGHGRHACPGRFFAANELKSMFAHIVMTYDVKLGEGEERPANFNLGSACSPNPTAKVWFRKRVD</sequence>
<keyword evidence="6 7" id="KW-0349">Heme</keyword>
<keyword evidence="7" id="KW-0503">Monooxygenase</keyword>
<feature type="binding site" description="axial binding residue" evidence="6">
    <location>
        <position position="457"/>
    </location>
    <ligand>
        <name>heme</name>
        <dbReference type="ChEBI" id="CHEBI:30413"/>
    </ligand>
    <ligandPart>
        <name>Fe</name>
        <dbReference type="ChEBI" id="CHEBI:18248"/>
    </ligandPart>
</feature>
<dbReference type="Proteomes" id="UP000053558">
    <property type="component" value="Unassembled WGS sequence"/>
</dbReference>
<evidence type="ECO:0000313" key="9">
    <source>
        <dbReference type="Proteomes" id="UP000053558"/>
    </source>
</evidence>
<dbReference type="GO" id="GO:0005506">
    <property type="term" value="F:iron ion binding"/>
    <property type="evidence" value="ECO:0007669"/>
    <property type="project" value="InterPro"/>
</dbReference>